<keyword evidence="1 2" id="KW-0663">Pyridoxal phosphate</keyword>
<protein>
    <recommendedName>
        <fullName evidence="2">Pyridoxal phosphate homeostasis protein</fullName>
        <shortName evidence="2">PLP homeostasis protein</shortName>
    </recommendedName>
</protein>
<gene>
    <name evidence="5" type="ORF">GCM10023321_61560</name>
</gene>
<dbReference type="Proteomes" id="UP001428817">
    <property type="component" value="Unassembled WGS sequence"/>
</dbReference>
<comment type="function">
    <text evidence="2">Pyridoxal 5'-phosphate (PLP)-binding protein, which is involved in PLP homeostasis.</text>
</comment>
<dbReference type="InterPro" id="IPR029066">
    <property type="entry name" value="PLP-binding_barrel"/>
</dbReference>
<evidence type="ECO:0000259" key="4">
    <source>
        <dbReference type="Pfam" id="PF01168"/>
    </source>
</evidence>
<comment type="similarity">
    <text evidence="2 3">Belongs to the pyridoxal phosphate-binding protein YggS/PROSC family.</text>
</comment>
<dbReference type="PIRSF" id="PIRSF004848">
    <property type="entry name" value="YBL036c_PLPDEIII"/>
    <property type="match status" value="1"/>
</dbReference>
<name>A0ABP9QW56_9PSEU</name>
<sequence length="246" mass="25818">MTDPVDERRAELAEALAAVRGRIAAACASAHRSPDEVELLAVTKTRPATDAALLLELGLCAFGENRVQEATGKVAELDRLRPGNGARWHLVGRLQRNKARPVAAWAARVESVDSVRLADALDGAARRAVQGGERSAPLPVLVQVSLDDDPARGGVPPSGLDELADRVAAAAGLRLDGLMAVAPLGAEPARAFADLARLAERLRSRHPDARVLSAGMTADMDEAIRCGSTCVRVGTALLGERRLASP</sequence>
<dbReference type="PANTHER" id="PTHR10146:SF14">
    <property type="entry name" value="PYRIDOXAL PHOSPHATE HOMEOSTASIS PROTEIN"/>
    <property type="match status" value="1"/>
</dbReference>
<evidence type="ECO:0000256" key="2">
    <source>
        <dbReference type="HAMAP-Rule" id="MF_02087"/>
    </source>
</evidence>
<dbReference type="PANTHER" id="PTHR10146">
    <property type="entry name" value="PROLINE SYNTHETASE CO-TRANSCRIBED BACTERIAL HOMOLOG PROTEIN"/>
    <property type="match status" value="1"/>
</dbReference>
<evidence type="ECO:0000256" key="3">
    <source>
        <dbReference type="RuleBase" id="RU004514"/>
    </source>
</evidence>
<evidence type="ECO:0000313" key="5">
    <source>
        <dbReference type="EMBL" id="GAA5168034.1"/>
    </source>
</evidence>
<dbReference type="SUPFAM" id="SSF51419">
    <property type="entry name" value="PLP-binding barrel"/>
    <property type="match status" value="1"/>
</dbReference>
<proteinExistence type="inferred from homology"/>
<dbReference type="CDD" id="cd00635">
    <property type="entry name" value="PLPDE_III_YBL036c_like"/>
    <property type="match status" value="1"/>
</dbReference>
<dbReference type="EMBL" id="BAABJP010000039">
    <property type="protein sequence ID" value="GAA5168034.1"/>
    <property type="molecule type" value="Genomic_DNA"/>
</dbReference>
<reference evidence="6" key="1">
    <citation type="journal article" date="2019" name="Int. J. Syst. Evol. Microbiol.">
        <title>The Global Catalogue of Microorganisms (GCM) 10K type strain sequencing project: providing services to taxonomists for standard genome sequencing and annotation.</title>
        <authorList>
            <consortium name="The Broad Institute Genomics Platform"/>
            <consortium name="The Broad Institute Genome Sequencing Center for Infectious Disease"/>
            <person name="Wu L."/>
            <person name="Ma J."/>
        </authorList>
    </citation>
    <scope>NUCLEOTIDE SEQUENCE [LARGE SCALE GENOMIC DNA]</scope>
    <source>
        <strain evidence="6">JCM 18303</strain>
    </source>
</reference>
<feature type="domain" description="Alanine racemase N-terminal" evidence="4">
    <location>
        <begin position="26"/>
        <end position="240"/>
    </location>
</feature>
<feature type="modified residue" description="N6-(pyridoxal phosphate)lysine" evidence="2">
    <location>
        <position position="44"/>
    </location>
</feature>
<accession>A0ABP9QW56</accession>
<dbReference type="Pfam" id="PF01168">
    <property type="entry name" value="Ala_racemase_N"/>
    <property type="match status" value="1"/>
</dbReference>
<comment type="caution">
    <text evidence="5">The sequence shown here is derived from an EMBL/GenBank/DDBJ whole genome shotgun (WGS) entry which is preliminary data.</text>
</comment>
<dbReference type="InterPro" id="IPR001608">
    <property type="entry name" value="Ala_racemase_N"/>
</dbReference>
<keyword evidence="6" id="KW-1185">Reference proteome</keyword>
<dbReference type="InterPro" id="IPR011078">
    <property type="entry name" value="PyrdxlP_homeostasis"/>
</dbReference>
<dbReference type="HAMAP" id="MF_02087">
    <property type="entry name" value="PLP_homeostasis"/>
    <property type="match status" value="1"/>
</dbReference>
<dbReference type="NCBIfam" id="TIGR00044">
    <property type="entry name" value="YggS family pyridoxal phosphate-dependent enzyme"/>
    <property type="match status" value="1"/>
</dbReference>
<evidence type="ECO:0000313" key="6">
    <source>
        <dbReference type="Proteomes" id="UP001428817"/>
    </source>
</evidence>
<dbReference type="Gene3D" id="3.20.20.10">
    <property type="entry name" value="Alanine racemase"/>
    <property type="match status" value="1"/>
</dbReference>
<evidence type="ECO:0000256" key="1">
    <source>
        <dbReference type="ARBA" id="ARBA00022898"/>
    </source>
</evidence>
<dbReference type="RefSeq" id="WP_185065339.1">
    <property type="nucleotide sequence ID" value="NZ_BAABJP010000039.1"/>
</dbReference>
<organism evidence="5 6">
    <name type="scientific">Pseudonocardia eucalypti</name>
    <dbReference type="NCBI Taxonomy" id="648755"/>
    <lineage>
        <taxon>Bacteria</taxon>
        <taxon>Bacillati</taxon>
        <taxon>Actinomycetota</taxon>
        <taxon>Actinomycetes</taxon>
        <taxon>Pseudonocardiales</taxon>
        <taxon>Pseudonocardiaceae</taxon>
        <taxon>Pseudonocardia</taxon>
    </lineage>
</organism>